<evidence type="ECO:0000256" key="14">
    <source>
        <dbReference type="ARBA" id="ARBA00060927"/>
    </source>
</evidence>
<evidence type="ECO:0000259" key="20">
    <source>
        <dbReference type="Pfam" id="PF02668"/>
    </source>
</evidence>
<proteinExistence type="inferred from homology"/>
<evidence type="ECO:0000256" key="2">
    <source>
        <dbReference type="ARBA" id="ARBA00012336"/>
    </source>
</evidence>
<evidence type="ECO:0000256" key="10">
    <source>
        <dbReference type="ARBA" id="ARBA00023002"/>
    </source>
</evidence>
<dbReference type="CDD" id="cd07343">
    <property type="entry name" value="M48A_Zmpste24p_like"/>
    <property type="match status" value="1"/>
</dbReference>
<evidence type="ECO:0000256" key="4">
    <source>
        <dbReference type="ARBA" id="ARBA00022692"/>
    </source>
</evidence>
<reference evidence="22" key="1">
    <citation type="submission" date="2022-07" db="EMBL/GenBank/DDBJ databases">
        <title>Genome Sequence of Leucocoprinus birnbaumii.</title>
        <authorList>
            <person name="Buettner E."/>
        </authorList>
    </citation>
    <scope>NUCLEOTIDE SEQUENCE</scope>
    <source>
        <strain evidence="22">VT141</strain>
    </source>
</reference>
<dbReference type="FunFam" id="3.30.2010.10:FF:000002">
    <property type="entry name" value="CAAX prenyl protease"/>
    <property type="match status" value="1"/>
</dbReference>
<feature type="transmembrane region" description="Helical" evidence="18">
    <location>
        <begin position="560"/>
        <end position="579"/>
    </location>
</feature>
<gene>
    <name evidence="22" type="ORF">NP233_g7172</name>
</gene>
<dbReference type="EMBL" id="JANIEX010000509">
    <property type="protein sequence ID" value="KAJ3566157.1"/>
    <property type="molecule type" value="Genomic_DNA"/>
</dbReference>
<accession>A0AAD5VPV3</accession>
<evidence type="ECO:0000256" key="7">
    <source>
        <dbReference type="ARBA" id="ARBA00022824"/>
    </source>
</evidence>
<protein>
    <recommendedName>
        <fullName evidence="2">Ste24 endopeptidase</fullName>
        <ecNumber evidence="2">3.4.24.84</ecNumber>
    </recommendedName>
    <alternativeName>
        <fullName evidence="15">Prenyl protein-specific endoprotease 1</fullName>
    </alternativeName>
</protein>
<keyword evidence="4 18" id="KW-0812">Transmembrane</keyword>
<dbReference type="GO" id="GO:0005789">
    <property type="term" value="C:endoplasmic reticulum membrane"/>
    <property type="evidence" value="ECO:0007669"/>
    <property type="project" value="UniProtKB-SubCell"/>
</dbReference>
<keyword evidence="5 17" id="KW-0479">Metal-binding</keyword>
<dbReference type="GO" id="GO:0046872">
    <property type="term" value="F:metal ion binding"/>
    <property type="evidence" value="ECO:0007669"/>
    <property type="project" value="UniProtKB-KW"/>
</dbReference>
<evidence type="ECO:0000256" key="5">
    <source>
        <dbReference type="ARBA" id="ARBA00022723"/>
    </source>
</evidence>
<evidence type="ECO:0000256" key="1">
    <source>
        <dbReference type="ARBA" id="ARBA00004477"/>
    </source>
</evidence>
<comment type="cofactor">
    <cofactor evidence="17">
        <name>Zn(2+)</name>
        <dbReference type="ChEBI" id="CHEBI:29105"/>
    </cofactor>
    <text evidence="17">Binds 1 zinc ion per subunit.</text>
</comment>
<evidence type="ECO:0000256" key="16">
    <source>
        <dbReference type="PIRSR" id="PIRSR627057-1"/>
    </source>
</evidence>
<dbReference type="AlphaFoldDB" id="A0AAD5VPV3"/>
<keyword evidence="12 18" id="KW-0472">Membrane</keyword>
<evidence type="ECO:0000256" key="11">
    <source>
        <dbReference type="ARBA" id="ARBA00023049"/>
    </source>
</evidence>
<keyword evidence="8 17" id="KW-0862">Zinc</keyword>
<keyword evidence="23" id="KW-1185">Reference proteome</keyword>
<evidence type="ECO:0000256" key="13">
    <source>
        <dbReference type="ARBA" id="ARBA00044456"/>
    </source>
</evidence>
<dbReference type="InterPro" id="IPR027057">
    <property type="entry name" value="CAXX_Prtase_1"/>
</dbReference>
<feature type="transmembrane region" description="Helical" evidence="18">
    <location>
        <begin position="675"/>
        <end position="696"/>
    </location>
</feature>
<evidence type="ECO:0000256" key="12">
    <source>
        <dbReference type="ARBA" id="ARBA00023136"/>
    </source>
</evidence>
<dbReference type="GO" id="GO:0004222">
    <property type="term" value="F:metalloendopeptidase activity"/>
    <property type="evidence" value="ECO:0007669"/>
    <property type="project" value="InterPro"/>
</dbReference>
<feature type="transmembrane region" description="Helical" evidence="18">
    <location>
        <begin position="716"/>
        <end position="740"/>
    </location>
</feature>
<feature type="binding site" evidence="17">
    <location>
        <position position="666"/>
    </location>
    <ligand>
        <name>Zn(2+)</name>
        <dbReference type="ChEBI" id="CHEBI:29105"/>
        <note>catalytic</note>
    </ligand>
</feature>
<sequence>MPEITSGTPVSHSFLGSLAQYESYDLTTVIGTLFPNNKTSTTTQCRLSEILESQDADTLIRDLANLVSHRGVVFFKDQDLSVGQQRELGLKLGQLSWTLHGAYKNDRDGKVAEKISALHVHPISEDVPELGKQVTVISSEKGVSRAGFMPRARASDGWHSDITFENIPSDYAILKIHTLPPVGGDTLWASGYGAYDRLSPAYQRFVDGLTATHDGVTFHEYIKEKGGSIYEGPRGAPENIGTHLTAVHPVVRTNPITGLKTLFVNKVFTTKINELTPDESNHLLDYLTRQFSENHDLQVRYRWEKNDVAIWDNRVTVHTATDILLAMISIIKLTRDQDVSGAWDTWYLSESRSHSGDIKTAMGASYTPNPVSARIPGVTAKFMRASGAAEFLEKLHKGYEKISIRQYPLYSKPTPPASLTSHFAEGEFEKSQQYGKDKAKFAFVSGLYKQVVDSLMLQFGFYAWSWRASGCLLSKAGYGSEYQILQSIGFVFILFFLSSIPTLPLQVYGTFVLEEKHGFNKTTPKLFVTDLFKGWAIAFVLGAPFLAVFLYIFEWAGDRFVPWLMGFMITFQLAMVVLYPTVIQPLFNKLSPLQEGDLRTRIEALAGKLKFPLKHLYEIDGSKRSSHSNAYFFGLPWSKHIVIFDTLMQQSEPAEVEAVLAHELGHWYYLHPTKLMAISQLHIFTILALFPAFLHAPPLLTAFDFPSTVAKAPPTIVAFLLFQMILTPLEAVISIGMNAVSRKFEWEADRFAVELEEKLGEKDMADMGDRLGKALIQLHVKNLSTVWVDWMYSAYHHSHPTLTERLKALDAFAEAKNKKGE</sequence>
<dbReference type="Gene3D" id="3.30.2010.10">
    <property type="entry name" value="Metalloproteases ('zincins'), catalytic domain"/>
    <property type="match status" value="1"/>
</dbReference>
<keyword evidence="10" id="KW-0560">Oxidoreductase</keyword>
<dbReference type="InterPro" id="IPR042098">
    <property type="entry name" value="TauD-like_sf"/>
</dbReference>
<dbReference type="EC" id="3.4.24.84" evidence="2"/>
<dbReference type="Pfam" id="PF16491">
    <property type="entry name" value="Peptidase_M48_N"/>
    <property type="match status" value="1"/>
</dbReference>
<name>A0AAD5VPV3_9AGAR</name>
<keyword evidence="3" id="KW-0645">Protease</keyword>
<feature type="domain" description="Peptidase M48" evidence="19">
    <location>
        <begin position="592"/>
        <end position="811"/>
    </location>
</feature>
<evidence type="ECO:0000256" key="8">
    <source>
        <dbReference type="ARBA" id="ARBA00022833"/>
    </source>
</evidence>
<evidence type="ECO:0000256" key="17">
    <source>
        <dbReference type="PIRSR" id="PIRSR627057-2"/>
    </source>
</evidence>
<dbReference type="Gene3D" id="3.60.130.10">
    <property type="entry name" value="Clavaminate synthase-like"/>
    <property type="match status" value="1"/>
</dbReference>
<dbReference type="InterPro" id="IPR032456">
    <property type="entry name" value="Peptidase_M48_N"/>
</dbReference>
<evidence type="ECO:0000256" key="15">
    <source>
        <dbReference type="ARBA" id="ARBA00083451"/>
    </source>
</evidence>
<dbReference type="Pfam" id="PF02668">
    <property type="entry name" value="TauD"/>
    <property type="match status" value="1"/>
</dbReference>
<evidence type="ECO:0000256" key="3">
    <source>
        <dbReference type="ARBA" id="ARBA00022670"/>
    </source>
</evidence>
<evidence type="ECO:0000259" key="19">
    <source>
        <dbReference type="Pfam" id="PF01435"/>
    </source>
</evidence>
<dbReference type="Pfam" id="PF01435">
    <property type="entry name" value="Peptidase_M48"/>
    <property type="match status" value="1"/>
</dbReference>
<evidence type="ECO:0000256" key="6">
    <source>
        <dbReference type="ARBA" id="ARBA00022801"/>
    </source>
</evidence>
<comment type="catalytic activity">
    <reaction evidence="13">
        <text>Hydrolyzes the peptide bond -P2-(S-farnesyl or geranylgeranyl)C-P1'-P2'-P3'-COOH where P1' and P2' are amino acids with aliphatic side chains and P3' is any C-terminal residue.</text>
        <dbReference type="EC" id="3.4.24.84"/>
    </reaction>
</comment>
<evidence type="ECO:0000313" key="22">
    <source>
        <dbReference type="EMBL" id="KAJ3566157.1"/>
    </source>
</evidence>
<feature type="transmembrane region" description="Helical" evidence="18">
    <location>
        <begin position="488"/>
        <end position="513"/>
    </location>
</feature>
<evidence type="ECO:0000259" key="21">
    <source>
        <dbReference type="Pfam" id="PF16491"/>
    </source>
</evidence>
<dbReference type="PANTHER" id="PTHR10120">
    <property type="entry name" value="CAAX PRENYL PROTEASE 1"/>
    <property type="match status" value="1"/>
</dbReference>
<dbReference type="SUPFAM" id="SSF51197">
    <property type="entry name" value="Clavaminate synthase-like"/>
    <property type="match status" value="1"/>
</dbReference>
<keyword evidence="7" id="KW-0256">Endoplasmic reticulum</keyword>
<feature type="transmembrane region" description="Helical" evidence="18">
    <location>
        <begin position="534"/>
        <end position="554"/>
    </location>
</feature>
<comment type="subcellular location">
    <subcellularLocation>
        <location evidence="1">Endoplasmic reticulum membrane</location>
        <topology evidence="1">Multi-pass membrane protein</topology>
    </subcellularLocation>
</comment>
<feature type="binding site" evidence="17">
    <location>
        <position position="745"/>
    </location>
    <ligand>
        <name>Zn(2+)</name>
        <dbReference type="ChEBI" id="CHEBI:29105"/>
        <note>catalytic</note>
    </ligand>
</feature>
<keyword evidence="11" id="KW-0482">Metalloprotease</keyword>
<dbReference type="InterPro" id="IPR001915">
    <property type="entry name" value="Peptidase_M48"/>
</dbReference>
<organism evidence="22 23">
    <name type="scientific">Leucocoprinus birnbaumii</name>
    <dbReference type="NCBI Taxonomy" id="56174"/>
    <lineage>
        <taxon>Eukaryota</taxon>
        <taxon>Fungi</taxon>
        <taxon>Dikarya</taxon>
        <taxon>Basidiomycota</taxon>
        <taxon>Agaricomycotina</taxon>
        <taxon>Agaricomycetes</taxon>
        <taxon>Agaricomycetidae</taxon>
        <taxon>Agaricales</taxon>
        <taxon>Agaricineae</taxon>
        <taxon>Agaricaceae</taxon>
        <taxon>Leucocoprinus</taxon>
    </lineage>
</organism>
<evidence type="ECO:0000256" key="18">
    <source>
        <dbReference type="SAM" id="Phobius"/>
    </source>
</evidence>
<dbReference type="Proteomes" id="UP001213000">
    <property type="component" value="Unassembled WGS sequence"/>
</dbReference>
<feature type="domain" description="TauD/TfdA-like" evidence="20">
    <location>
        <begin position="56"/>
        <end position="322"/>
    </location>
</feature>
<feature type="binding site" evidence="17">
    <location>
        <position position="662"/>
    </location>
    <ligand>
        <name>Zn(2+)</name>
        <dbReference type="ChEBI" id="CHEBI:29105"/>
        <note>catalytic</note>
    </ligand>
</feature>
<dbReference type="GO" id="GO:0016491">
    <property type="term" value="F:oxidoreductase activity"/>
    <property type="evidence" value="ECO:0007669"/>
    <property type="project" value="UniProtKB-KW"/>
</dbReference>
<feature type="domain" description="CAAX prenyl protease 1 N-terminal" evidence="21">
    <location>
        <begin position="406"/>
        <end position="589"/>
    </location>
</feature>
<evidence type="ECO:0000313" key="23">
    <source>
        <dbReference type="Proteomes" id="UP001213000"/>
    </source>
</evidence>
<feature type="active site" evidence="16">
    <location>
        <position position="663"/>
    </location>
</feature>
<dbReference type="InterPro" id="IPR003819">
    <property type="entry name" value="TauD/TfdA-like"/>
</dbReference>
<comment type="caution">
    <text evidence="22">The sequence shown here is derived from an EMBL/GenBank/DDBJ whole genome shotgun (WGS) entry which is preliminary data.</text>
</comment>
<evidence type="ECO:0000256" key="9">
    <source>
        <dbReference type="ARBA" id="ARBA00022989"/>
    </source>
</evidence>
<dbReference type="GO" id="GO:0071586">
    <property type="term" value="P:CAAX-box protein processing"/>
    <property type="evidence" value="ECO:0007669"/>
    <property type="project" value="InterPro"/>
</dbReference>
<keyword evidence="6" id="KW-0378">Hydrolase</keyword>
<keyword evidence="9 18" id="KW-1133">Transmembrane helix</keyword>
<comment type="similarity">
    <text evidence="14">Belongs to the peptidase M48A family.</text>
</comment>
<feature type="active site" description="Proton donor" evidence="16">
    <location>
        <position position="749"/>
    </location>
</feature>